<keyword evidence="2" id="KW-0614">Plasmid</keyword>
<dbReference type="OrthoDB" id="6119186at2"/>
<protein>
    <submittedName>
        <fullName evidence="2">Uncharacterized protein</fullName>
    </submittedName>
</protein>
<keyword evidence="1" id="KW-0175">Coiled coil</keyword>
<evidence type="ECO:0000256" key="1">
    <source>
        <dbReference type="SAM" id="Coils"/>
    </source>
</evidence>
<sequence>MTDLVSSIQLSIEIVKKLRDLNDKLKDADFKMLLADLQGELADAKLEVVALKEKMADLLTKNADLTTKLETRTSEQPEPMEGGYKLGEKGPYCIACFEKEGKKILLPRAQSLHAHFGKYFCPVCKNHS</sequence>
<reference evidence="2 3" key="1">
    <citation type="submission" date="2017-08" db="EMBL/GenBank/DDBJ databases">
        <title>Identification and genetic characteristics of simultaneous BTEX- and naphthalene-degrading Paraburkholderia sp. BN5 isolated from petroleum-contaminated soil.</title>
        <authorList>
            <person name="Lee Y."/>
            <person name="Jeon C.O."/>
        </authorList>
    </citation>
    <scope>NUCLEOTIDE SEQUENCE [LARGE SCALE GENOMIC DNA]</scope>
    <source>
        <strain evidence="2 3">BN5</strain>
        <plasmid evidence="2 3">pBN6</plasmid>
    </source>
</reference>
<organism evidence="2 3">
    <name type="scientific">Paraburkholderia aromaticivorans</name>
    <dbReference type="NCBI Taxonomy" id="2026199"/>
    <lineage>
        <taxon>Bacteria</taxon>
        <taxon>Pseudomonadati</taxon>
        <taxon>Pseudomonadota</taxon>
        <taxon>Betaproteobacteria</taxon>
        <taxon>Burkholderiales</taxon>
        <taxon>Burkholderiaceae</taxon>
        <taxon>Paraburkholderia</taxon>
    </lineage>
</organism>
<feature type="coiled-coil region" evidence="1">
    <location>
        <begin position="34"/>
        <end position="68"/>
    </location>
</feature>
<geneLocation type="plasmid" evidence="2 3">
    <name>pBN6</name>
</geneLocation>
<evidence type="ECO:0000313" key="3">
    <source>
        <dbReference type="Proteomes" id="UP000215158"/>
    </source>
</evidence>
<gene>
    <name evidence="2" type="ORF">CJU94_40585</name>
</gene>
<proteinExistence type="predicted"/>
<evidence type="ECO:0000313" key="2">
    <source>
        <dbReference type="EMBL" id="ASW04441.1"/>
    </source>
</evidence>
<dbReference type="EMBL" id="CP022996">
    <property type="protein sequence ID" value="ASW04441.1"/>
    <property type="molecule type" value="Genomic_DNA"/>
</dbReference>
<keyword evidence="3" id="KW-1185">Reference proteome</keyword>
<dbReference type="RefSeq" id="WP_095424051.1">
    <property type="nucleotide sequence ID" value="NZ_CP022996.1"/>
</dbReference>
<name>A0A248VZF4_9BURK</name>
<dbReference type="KEGG" id="parb:CJU94_40585"/>
<accession>A0A248VZF4</accession>
<dbReference type="Proteomes" id="UP000215158">
    <property type="component" value="Plasmid pBN6"/>
</dbReference>
<dbReference type="AlphaFoldDB" id="A0A248VZF4"/>